<evidence type="ECO:0000313" key="3">
    <source>
        <dbReference type="EnsemblFungi" id="EJT71548"/>
    </source>
</evidence>
<proteinExistence type="predicted"/>
<feature type="compositionally biased region" description="Polar residues" evidence="1">
    <location>
        <begin position="13"/>
        <end position="23"/>
    </location>
</feature>
<dbReference type="Proteomes" id="UP000006039">
    <property type="component" value="Unassembled WGS sequence"/>
</dbReference>
<feature type="region of interest" description="Disordered" evidence="1">
    <location>
        <begin position="1"/>
        <end position="25"/>
    </location>
</feature>
<reference evidence="2" key="3">
    <citation type="submission" date="2010-09" db="EMBL/GenBank/DDBJ databases">
        <title>Annotation of Gaeumannomyces graminis var. tritici R3-111a-1.</title>
        <authorList>
            <consortium name="The Broad Institute Genome Sequencing Platform"/>
            <person name="Ma L.-J."/>
            <person name="Dead R."/>
            <person name="Young S.K."/>
            <person name="Zeng Q."/>
            <person name="Gargeya S."/>
            <person name="Fitzgerald M."/>
            <person name="Haas B."/>
            <person name="Abouelleil A."/>
            <person name="Alvarado L."/>
            <person name="Arachchi H.M."/>
            <person name="Berlin A."/>
            <person name="Brown A."/>
            <person name="Chapman S.B."/>
            <person name="Chen Z."/>
            <person name="Dunbar C."/>
            <person name="Freedman E."/>
            <person name="Gearin G."/>
            <person name="Gellesch M."/>
            <person name="Goldberg J."/>
            <person name="Griggs A."/>
            <person name="Gujja S."/>
            <person name="Heiman D."/>
            <person name="Howarth C."/>
            <person name="Larson L."/>
            <person name="Lui A."/>
            <person name="MacDonald P.J.P."/>
            <person name="Mehta T."/>
            <person name="Montmayeur A."/>
            <person name="Murphy C."/>
            <person name="Neiman D."/>
            <person name="Pearson M."/>
            <person name="Priest M."/>
            <person name="Roberts A."/>
            <person name="Saif S."/>
            <person name="Shea T."/>
            <person name="Shenoy N."/>
            <person name="Sisk P."/>
            <person name="Stolte C."/>
            <person name="Sykes S."/>
            <person name="Yandava C."/>
            <person name="Wortman J."/>
            <person name="Nusbaum C."/>
            <person name="Birren B."/>
        </authorList>
    </citation>
    <scope>NUCLEOTIDE SEQUENCE</scope>
    <source>
        <strain evidence="2">R3-111a-1</strain>
    </source>
</reference>
<sequence length="71" mass="7690">MPASIESGKYAASQPNQPAMNNTDRPRTCAAVVEIWSNFTTTPSSRQTALPYGLGAPYHRLALARKRPSEG</sequence>
<dbReference type="AlphaFoldDB" id="J3PBD2"/>
<dbReference type="HOGENOM" id="CLU_2740169_0_0_1"/>
<reference evidence="2" key="2">
    <citation type="submission" date="2010-07" db="EMBL/GenBank/DDBJ databases">
        <authorList>
            <consortium name="The Broad Institute Genome Sequencing Platform"/>
            <consortium name="Broad Institute Genome Sequencing Center for Infectious Disease"/>
            <person name="Ma L.-J."/>
            <person name="Dead R."/>
            <person name="Young S."/>
            <person name="Zeng Q."/>
            <person name="Koehrsen M."/>
            <person name="Alvarado L."/>
            <person name="Berlin A."/>
            <person name="Chapman S.B."/>
            <person name="Chen Z."/>
            <person name="Freedman E."/>
            <person name="Gellesch M."/>
            <person name="Goldberg J."/>
            <person name="Griggs A."/>
            <person name="Gujja S."/>
            <person name="Heilman E.R."/>
            <person name="Heiman D."/>
            <person name="Hepburn T."/>
            <person name="Howarth C."/>
            <person name="Jen D."/>
            <person name="Larson L."/>
            <person name="Mehta T."/>
            <person name="Neiman D."/>
            <person name="Pearson M."/>
            <person name="Roberts A."/>
            <person name="Saif S."/>
            <person name="Shea T."/>
            <person name="Shenoy N."/>
            <person name="Sisk P."/>
            <person name="Stolte C."/>
            <person name="Sykes S."/>
            <person name="Walk T."/>
            <person name="White J."/>
            <person name="Yandava C."/>
            <person name="Haas B."/>
            <person name="Nusbaum C."/>
            <person name="Birren B."/>
        </authorList>
    </citation>
    <scope>NUCLEOTIDE SEQUENCE</scope>
    <source>
        <strain evidence="2">R3-111a-1</strain>
    </source>
</reference>
<reference evidence="4" key="1">
    <citation type="submission" date="2010-07" db="EMBL/GenBank/DDBJ databases">
        <title>The genome sequence of Gaeumannomyces graminis var. tritici strain R3-111a-1.</title>
        <authorList>
            <consortium name="The Broad Institute Genome Sequencing Platform"/>
            <person name="Ma L.-J."/>
            <person name="Dead R."/>
            <person name="Young S."/>
            <person name="Zeng Q."/>
            <person name="Koehrsen M."/>
            <person name="Alvarado L."/>
            <person name="Berlin A."/>
            <person name="Chapman S.B."/>
            <person name="Chen Z."/>
            <person name="Freedman E."/>
            <person name="Gellesch M."/>
            <person name="Goldberg J."/>
            <person name="Griggs A."/>
            <person name="Gujja S."/>
            <person name="Heilman E.R."/>
            <person name="Heiman D."/>
            <person name="Hepburn T."/>
            <person name="Howarth C."/>
            <person name="Jen D."/>
            <person name="Larson L."/>
            <person name="Mehta T."/>
            <person name="Neiman D."/>
            <person name="Pearson M."/>
            <person name="Roberts A."/>
            <person name="Saif S."/>
            <person name="Shea T."/>
            <person name="Shenoy N."/>
            <person name="Sisk P."/>
            <person name="Stolte C."/>
            <person name="Sykes S."/>
            <person name="Walk T."/>
            <person name="White J."/>
            <person name="Yandava C."/>
            <person name="Haas B."/>
            <person name="Nusbaum C."/>
            <person name="Birren B."/>
        </authorList>
    </citation>
    <scope>NUCLEOTIDE SEQUENCE [LARGE SCALE GENOMIC DNA]</scope>
    <source>
        <strain evidence="4">R3-111a-1</strain>
    </source>
</reference>
<accession>J3PBD2</accession>
<reference evidence="3" key="4">
    <citation type="journal article" date="2015" name="G3 (Bethesda)">
        <title>Genome sequences of three phytopathogenic species of the Magnaporthaceae family of fungi.</title>
        <authorList>
            <person name="Okagaki L.H."/>
            <person name="Nunes C.C."/>
            <person name="Sailsbery J."/>
            <person name="Clay B."/>
            <person name="Brown D."/>
            <person name="John T."/>
            <person name="Oh Y."/>
            <person name="Young N."/>
            <person name="Fitzgerald M."/>
            <person name="Haas B.J."/>
            <person name="Zeng Q."/>
            <person name="Young S."/>
            <person name="Adiconis X."/>
            <person name="Fan L."/>
            <person name="Levin J.Z."/>
            <person name="Mitchell T.K."/>
            <person name="Okubara P.A."/>
            <person name="Farman M.L."/>
            <person name="Kohn L.M."/>
            <person name="Birren B."/>
            <person name="Ma L.-J."/>
            <person name="Dean R.A."/>
        </authorList>
    </citation>
    <scope>NUCLEOTIDE SEQUENCE</scope>
    <source>
        <strain evidence="3">R3-111a-1</strain>
    </source>
</reference>
<organism evidence="2">
    <name type="scientific">Gaeumannomyces tritici (strain R3-111a-1)</name>
    <name type="common">Wheat and barley take-all root rot fungus</name>
    <name type="synonym">Gaeumannomyces graminis var. tritici</name>
    <dbReference type="NCBI Taxonomy" id="644352"/>
    <lineage>
        <taxon>Eukaryota</taxon>
        <taxon>Fungi</taxon>
        <taxon>Dikarya</taxon>
        <taxon>Ascomycota</taxon>
        <taxon>Pezizomycotina</taxon>
        <taxon>Sordariomycetes</taxon>
        <taxon>Sordariomycetidae</taxon>
        <taxon>Magnaporthales</taxon>
        <taxon>Magnaporthaceae</taxon>
        <taxon>Gaeumannomyces</taxon>
    </lineage>
</organism>
<keyword evidence="4" id="KW-1185">Reference proteome</keyword>
<evidence type="ECO:0000313" key="4">
    <source>
        <dbReference type="Proteomes" id="UP000006039"/>
    </source>
</evidence>
<reference evidence="3" key="5">
    <citation type="submission" date="2018-04" db="UniProtKB">
        <authorList>
            <consortium name="EnsemblFungi"/>
        </authorList>
    </citation>
    <scope>IDENTIFICATION</scope>
    <source>
        <strain evidence="3">R3-111a-1</strain>
    </source>
</reference>
<dbReference type="EnsemblFungi" id="EJT71548">
    <property type="protein sequence ID" value="EJT71548"/>
    <property type="gene ID" value="GGTG_10805"/>
</dbReference>
<dbReference type="RefSeq" id="XP_009226945.1">
    <property type="nucleotide sequence ID" value="XM_009228681.1"/>
</dbReference>
<protein>
    <submittedName>
        <fullName evidence="2 3">Uncharacterized protein</fullName>
    </submittedName>
</protein>
<dbReference type="GeneID" id="20351263"/>
<dbReference type="VEuPathDB" id="FungiDB:GGTG_10805"/>
<name>J3PBD2_GAET3</name>
<gene>
    <name evidence="3" type="primary">20351263</name>
    <name evidence="2" type="ORF">GGTG_10805</name>
</gene>
<evidence type="ECO:0000313" key="2">
    <source>
        <dbReference type="EMBL" id="EJT71548.1"/>
    </source>
</evidence>
<dbReference type="EMBL" id="GL385400">
    <property type="protein sequence ID" value="EJT71548.1"/>
    <property type="molecule type" value="Genomic_DNA"/>
</dbReference>
<evidence type="ECO:0000256" key="1">
    <source>
        <dbReference type="SAM" id="MobiDB-lite"/>
    </source>
</evidence>